<evidence type="ECO:0000313" key="7">
    <source>
        <dbReference type="EMBL" id="PVD25224.1"/>
    </source>
</evidence>
<dbReference type="STRING" id="400727.A0A2T7NVP7"/>
<dbReference type="GO" id="GO:0000340">
    <property type="term" value="F:RNA 7-methylguanosine cap binding"/>
    <property type="evidence" value="ECO:0007669"/>
    <property type="project" value="TreeGrafter"/>
</dbReference>
<dbReference type="InterPro" id="IPR023398">
    <property type="entry name" value="TIF_eIF4e-like"/>
</dbReference>
<evidence type="ECO:0000313" key="8">
    <source>
        <dbReference type="Proteomes" id="UP000245119"/>
    </source>
</evidence>
<dbReference type="OMA" id="LPLQYHW"/>
<evidence type="ECO:0000256" key="3">
    <source>
        <dbReference type="ARBA" id="ARBA00022845"/>
    </source>
</evidence>
<dbReference type="EMBL" id="PZQS01000009">
    <property type="protein sequence ID" value="PVD25224.1"/>
    <property type="molecule type" value="Genomic_DNA"/>
</dbReference>
<dbReference type="PANTHER" id="PTHR11960">
    <property type="entry name" value="EUKARYOTIC TRANSLATION INITIATION FACTOR 4E RELATED"/>
    <property type="match status" value="1"/>
</dbReference>
<name>A0A2T7NVP7_POMCA</name>
<keyword evidence="4 6" id="KW-0694">RNA-binding</keyword>
<evidence type="ECO:0000256" key="4">
    <source>
        <dbReference type="ARBA" id="ARBA00022884"/>
    </source>
</evidence>
<evidence type="ECO:0000256" key="1">
    <source>
        <dbReference type="ARBA" id="ARBA00009860"/>
    </source>
</evidence>
<accession>A0A2T7NVP7</accession>
<dbReference type="FunFam" id="3.30.760.10:FF:000007">
    <property type="entry name" value="Eukaryotic translation initiation factor 4E family member 3"/>
    <property type="match status" value="1"/>
</dbReference>
<dbReference type="GO" id="GO:0003743">
    <property type="term" value="F:translation initiation factor activity"/>
    <property type="evidence" value="ECO:0007669"/>
    <property type="project" value="UniProtKB-KW"/>
</dbReference>
<keyword evidence="2 6" id="KW-0396">Initiation factor</keyword>
<dbReference type="GO" id="GO:0006417">
    <property type="term" value="P:regulation of translation"/>
    <property type="evidence" value="ECO:0007669"/>
    <property type="project" value="UniProtKB-KW"/>
</dbReference>
<organism evidence="7 8">
    <name type="scientific">Pomacea canaliculata</name>
    <name type="common">Golden apple snail</name>
    <dbReference type="NCBI Taxonomy" id="400727"/>
    <lineage>
        <taxon>Eukaryota</taxon>
        <taxon>Metazoa</taxon>
        <taxon>Spiralia</taxon>
        <taxon>Lophotrochozoa</taxon>
        <taxon>Mollusca</taxon>
        <taxon>Gastropoda</taxon>
        <taxon>Caenogastropoda</taxon>
        <taxon>Architaenioglossa</taxon>
        <taxon>Ampullarioidea</taxon>
        <taxon>Ampullariidae</taxon>
        <taxon>Pomacea</taxon>
    </lineage>
</organism>
<reference evidence="7 8" key="1">
    <citation type="submission" date="2018-04" db="EMBL/GenBank/DDBJ databases">
        <title>The genome of golden apple snail Pomacea canaliculata provides insight into stress tolerance and invasive adaptation.</title>
        <authorList>
            <person name="Liu C."/>
            <person name="Liu B."/>
            <person name="Ren Y."/>
            <person name="Zhang Y."/>
            <person name="Wang H."/>
            <person name="Li S."/>
            <person name="Jiang F."/>
            <person name="Yin L."/>
            <person name="Zhang G."/>
            <person name="Qian W."/>
            <person name="Fan W."/>
        </authorList>
    </citation>
    <scope>NUCLEOTIDE SEQUENCE [LARGE SCALE GENOMIC DNA]</scope>
    <source>
        <strain evidence="7">SZHN2017</strain>
        <tissue evidence="7">Muscle</tissue>
    </source>
</reference>
<protein>
    <recommendedName>
        <fullName evidence="9">Eukaryotic translation initiation factor 4E type 3</fullName>
    </recommendedName>
</protein>
<dbReference type="Gene3D" id="3.30.760.10">
    <property type="entry name" value="RNA Cap, Translation Initiation Factor Eif4e"/>
    <property type="match status" value="1"/>
</dbReference>
<evidence type="ECO:0008006" key="9">
    <source>
        <dbReference type="Google" id="ProtNLM"/>
    </source>
</evidence>
<keyword evidence="5 6" id="KW-0648">Protein biosynthesis</keyword>
<evidence type="ECO:0000256" key="5">
    <source>
        <dbReference type="ARBA" id="ARBA00022917"/>
    </source>
</evidence>
<dbReference type="Proteomes" id="UP000245119">
    <property type="component" value="Linkage Group LG9"/>
</dbReference>
<keyword evidence="8" id="KW-1185">Reference proteome</keyword>
<comment type="caution">
    <text evidence="7">The sequence shown here is derived from an EMBL/GenBank/DDBJ whole genome shotgun (WGS) entry which is preliminary data.</text>
</comment>
<dbReference type="InterPro" id="IPR001040">
    <property type="entry name" value="TIF_eIF_4E"/>
</dbReference>
<dbReference type="GO" id="GO:0016281">
    <property type="term" value="C:eukaryotic translation initiation factor 4F complex"/>
    <property type="evidence" value="ECO:0007669"/>
    <property type="project" value="TreeGrafter"/>
</dbReference>
<evidence type="ECO:0000256" key="6">
    <source>
        <dbReference type="RuleBase" id="RU004374"/>
    </source>
</evidence>
<dbReference type="OrthoDB" id="17977at2759"/>
<keyword evidence="3" id="KW-0810">Translation regulation</keyword>
<sequence>MAASTVDAVKDEQIQGVDSPKLARKTINEISDVEKNGVPLNTSWTFWLDKAVRGTSAAEYEATLKKIYTVNTVQGFWSVYNNIPDPSLLSPRYSYHLMRSERRPIWEDEENSQGGNWRLKCSKADTSVVWKELLLAAIGEQLSDCMAEGDQVSGISISLRDREDIVQIWNVRADLEKESTILEKIQSLVPTVKFSTAFYKPFVMHDAFEGTKRRGSRH</sequence>
<proteinExistence type="inferred from homology"/>
<dbReference type="AlphaFoldDB" id="A0A2T7NVP7"/>
<dbReference type="Pfam" id="PF01652">
    <property type="entry name" value="IF4E"/>
    <property type="match status" value="1"/>
</dbReference>
<dbReference type="PANTHER" id="PTHR11960:SF66">
    <property type="entry name" value="EUKARYOTIC TRANSLATION INITIATION FACTOR 4E TYPE 3"/>
    <property type="match status" value="1"/>
</dbReference>
<comment type="similarity">
    <text evidence="1 6">Belongs to the eukaryotic initiation factor 4E family.</text>
</comment>
<gene>
    <name evidence="7" type="ORF">C0Q70_15722</name>
</gene>
<evidence type="ECO:0000256" key="2">
    <source>
        <dbReference type="ARBA" id="ARBA00022540"/>
    </source>
</evidence>
<dbReference type="SUPFAM" id="SSF55418">
    <property type="entry name" value="eIF4e-like"/>
    <property type="match status" value="1"/>
</dbReference>